<evidence type="ECO:0000313" key="2">
    <source>
        <dbReference type="Proteomes" id="UP000605986"/>
    </source>
</evidence>
<protein>
    <submittedName>
        <fullName evidence="1">Uncharacterized protein</fullName>
    </submittedName>
</protein>
<accession>A0A8H4JQ71</accession>
<evidence type="ECO:0000313" key="1">
    <source>
        <dbReference type="EMBL" id="KAF4435477.1"/>
    </source>
</evidence>
<keyword evidence="2" id="KW-1185">Reference proteome</keyword>
<sequence>MQLVKTLGRIRIVLSFGKLKCRDSPCHSAVDVNAAGALEPAYKALILNGHGQTHGTGKLTCRVNFEYYAADIGETIGCFYFFYGSADALESQNIINPAFMNHDAHGMPQILSPAPTPSRYPVRTLSNGCLGIDLTCDDD</sequence>
<organism evidence="1 2">
    <name type="scientific">Fusarium austroafricanum</name>
    <dbReference type="NCBI Taxonomy" id="2364996"/>
    <lineage>
        <taxon>Eukaryota</taxon>
        <taxon>Fungi</taxon>
        <taxon>Dikarya</taxon>
        <taxon>Ascomycota</taxon>
        <taxon>Pezizomycotina</taxon>
        <taxon>Sordariomycetes</taxon>
        <taxon>Hypocreomycetidae</taxon>
        <taxon>Hypocreales</taxon>
        <taxon>Nectriaceae</taxon>
        <taxon>Fusarium</taxon>
        <taxon>Fusarium concolor species complex</taxon>
    </lineage>
</organism>
<reference evidence="1" key="1">
    <citation type="submission" date="2020-01" db="EMBL/GenBank/DDBJ databases">
        <title>Identification and distribution of gene clusters putatively required for synthesis of sphingolipid metabolism inhibitors in phylogenetically diverse species of the filamentous fungus Fusarium.</title>
        <authorList>
            <person name="Kim H.-S."/>
            <person name="Busman M."/>
            <person name="Brown D.W."/>
            <person name="Divon H."/>
            <person name="Uhlig S."/>
            <person name="Proctor R.H."/>
        </authorList>
    </citation>
    <scope>NUCLEOTIDE SEQUENCE</scope>
    <source>
        <strain evidence="1">NRRL 53441</strain>
    </source>
</reference>
<dbReference type="Proteomes" id="UP000605986">
    <property type="component" value="Unassembled WGS sequence"/>
</dbReference>
<name>A0A8H4JQ71_9HYPO</name>
<comment type="caution">
    <text evidence="1">The sequence shown here is derived from an EMBL/GenBank/DDBJ whole genome shotgun (WGS) entry which is preliminary data.</text>
</comment>
<dbReference type="EMBL" id="JAADJG010000850">
    <property type="protein sequence ID" value="KAF4435477.1"/>
    <property type="molecule type" value="Genomic_DNA"/>
</dbReference>
<proteinExistence type="predicted"/>
<gene>
    <name evidence="1" type="ORF">F53441_13497</name>
</gene>
<dbReference type="OrthoDB" id="5101584at2759"/>
<dbReference type="AlphaFoldDB" id="A0A8H4JQ71"/>